<name>A0ACA9LJT1_9GLOM</name>
<protein>
    <submittedName>
        <fullName evidence="1">12143_t:CDS:1</fullName>
    </submittedName>
</protein>
<reference evidence="1" key="1">
    <citation type="submission" date="2021-06" db="EMBL/GenBank/DDBJ databases">
        <authorList>
            <person name="Kallberg Y."/>
            <person name="Tangrot J."/>
            <person name="Rosling A."/>
        </authorList>
    </citation>
    <scope>NUCLEOTIDE SEQUENCE</scope>
    <source>
        <strain evidence="1">CL356</strain>
    </source>
</reference>
<sequence>MKVKFFLLIVFIFALANNVAGDDSSNGSNSDTTSSNNIKLGFGLTAMAVGASALGSFIPFLDLLFPYIPGLRDFRITHSKGFLASSLSFAAGVLTFLTIDDIYSTAISEFGTTNINPNYTTLVVTAIFSATIVLLILGRKVLDRIQWKSQEPEVSSTNTDEEMNIGGKKEDETQPTVIPQDVIPLRNLGFQVAIALALHNIPEGFTNFVTVVTNPQVGVLFAIALALQ</sequence>
<comment type="caution">
    <text evidence="1">The sequence shown here is derived from an EMBL/GenBank/DDBJ whole genome shotgun (WGS) entry which is preliminary data.</text>
</comment>
<dbReference type="Proteomes" id="UP000789525">
    <property type="component" value="Unassembled WGS sequence"/>
</dbReference>
<keyword evidence="2" id="KW-1185">Reference proteome</keyword>
<organism evidence="1 2">
    <name type="scientific">Acaulospora colombiana</name>
    <dbReference type="NCBI Taxonomy" id="27376"/>
    <lineage>
        <taxon>Eukaryota</taxon>
        <taxon>Fungi</taxon>
        <taxon>Fungi incertae sedis</taxon>
        <taxon>Mucoromycota</taxon>
        <taxon>Glomeromycotina</taxon>
        <taxon>Glomeromycetes</taxon>
        <taxon>Diversisporales</taxon>
        <taxon>Acaulosporaceae</taxon>
        <taxon>Acaulospora</taxon>
    </lineage>
</organism>
<dbReference type="EMBL" id="CAJVPT010006404">
    <property type="protein sequence ID" value="CAG8530478.1"/>
    <property type="molecule type" value="Genomic_DNA"/>
</dbReference>
<proteinExistence type="predicted"/>
<evidence type="ECO:0000313" key="2">
    <source>
        <dbReference type="Proteomes" id="UP000789525"/>
    </source>
</evidence>
<gene>
    <name evidence="1" type="ORF">ACOLOM_LOCUS4051</name>
</gene>
<accession>A0ACA9LJT1</accession>
<evidence type="ECO:0000313" key="1">
    <source>
        <dbReference type="EMBL" id="CAG8530478.1"/>
    </source>
</evidence>